<dbReference type="Gene3D" id="3.40.30.10">
    <property type="entry name" value="Glutaredoxin"/>
    <property type="match status" value="1"/>
</dbReference>
<dbReference type="AlphaFoldDB" id="A0A381WHF8"/>
<proteinExistence type="predicted"/>
<name>A0A381WHF8_9ZZZZ</name>
<organism evidence="1">
    <name type="scientific">marine metagenome</name>
    <dbReference type="NCBI Taxonomy" id="408172"/>
    <lineage>
        <taxon>unclassified sequences</taxon>
        <taxon>metagenomes</taxon>
        <taxon>ecological metagenomes</taxon>
    </lineage>
</organism>
<dbReference type="SUPFAM" id="SSF52833">
    <property type="entry name" value="Thioredoxin-like"/>
    <property type="match status" value="1"/>
</dbReference>
<gene>
    <name evidence="1" type="ORF">METZ01_LOCUS104773</name>
</gene>
<evidence type="ECO:0000313" key="1">
    <source>
        <dbReference type="EMBL" id="SVA51919.1"/>
    </source>
</evidence>
<dbReference type="InterPro" id="IPR036249">
    <property type="entry name" value="Thioredoxin-like_sf"/>
</dbReference>
<dbReference type="EMBL" id="UINC01011820">
    <property type="protein sequence ID" value="SVA51919.1"/>
    <property type="molecule type" value="Genomic_DNA"/>
</dbReference>
<evidence type="ECO:0008006" key="2">
    <source>
        <dbReference type="Google" id="ProtNLM"/>
    </source>
</evidence>
<sequence length="67" mass="7442">VDRLEAELEADFAVIRIDVASELGSYVRQKYDGGLVPLFLIIDRKGALVFRHSGTVPRQEDIISLGL</sequence>
<feature type="non-terminal residue" evidence="1">
    <location>
        <position position="1"/>
    </location>
</feature>
<reference evidence="1" key="1">
    <citation type="submission" date="2018-05" db="EMBL/GenBank/DDBJ databases">
        <authorList>
            <person name="Lanie J.A."/>
            <person name="Ng W.-L."/>
            <person name="Kazmierczak K.M."/>
            <person name="Andrzejewski T.M."/>
            <person name="Davidsen T.M."/>
            <person name="Wayne K.J."/>
            <person name="Tettelin H."/>
            <person name="Glass J.I."/>
            <person name="Rusch D."/>
            <person name="Podicherti R."/>
            <person name="Tsui H.-C.T."/>
            <person name="Winkler M.E."/>
        </authorList>
    </citation>
    <scope>NUCLEOTIDE SEQUENCE</scope>
</reference>
<protein>
    <recommendedName>
        <fullName evidence="2">Alkyl hydroperoxide reductase subunit C/ Thiol specific antioxidant domain-containing protein</fullName>
    </recommendedName>
</protein>
<accession>A0A381WHF8</accession>